<evidence type="ECO:0000313" key="2">
    <source>
        <dbReference type="Proteomes" id="UP000193922"/>
    </source>
</evidence>
<dbReference type="GeneID" id="63808382"/>
<reference evidence="1 2" key="1">
    <citation type="submission" date="2016-07" db="EMBL/GenBank/DDBJ databases">
        <title>Pervasive Adenine N6-methylation of Active Genes in Fungi.</title>
        <authorList>
            <consortium name="DOE Joint Genome Institute"/>
            <person name="Mondo S.J."/>
            <person name="Dannebaum R.O."/>
            <person name="Kuo R.C."/>
            <person name="Labutti K."/>
            <person name="Haridas S."/>
            <person name="Kuo A."/>
            <person name="Salamov A."/>
            <person name="Ahrendt S.R."/>
            <person name="Lipzen A."/>
            <person name="Sullivan W."/>
            <person name="Andreopoulos W.B."/>
            <person name="Clum A."/>
            <person name="Lindquist E."/>
            <person name="Daum C."/>
            <person name="Ramamoorthy G.K."/>
            <person name="Gryganskyi A."/>
            <person name="Culley D."/>
            <person name="Magnuson J.K."/>
            <person name="James T.Y."/>
            <person name="O'Malley M.A."/>
            <person name="Stajich J.E."/>
            <person name="Spatafora J.W."/>
            <person name="Visel A."/>
            <person name="Grigoriev I.V."/>
        </authorList>
    </citation>
    <scope>NUCLEOTIDE SEQUENCE [LARGE SCALE GENOMIC DNA]</scope>
    <source>
        <strain evidence="1 2">ATCC 12442</strain>
    </source>
</reference>
<comment type="caution">
    <text evidence="1">The sequence shown here is derived from an EMBL/GenBank/DDBJ whole genome shotgun (WGS) entry which is preliminary data.</text>
</comment>
<organism evidence="1 2">
    <name type="scientific">Linderina pennispora</name>
    <dbReference type="NCBI Taxonomy" id="61395"/>
    <lineage>
        <taxon>Eukaryota</taxon>
        <taxon>Fungi</taxon>
        <taxon>Fungi incertae sedis</taxon>
        <taxon>Zoopagomycota</taxon>
        <taxon>Kickxellomycotina</taxon>
        <taxon>Kickxellomycetes</taxon>
        <taxon>Kickxellales</taxon>
        <taxon>Kickxellaceae</taxon>
        <taxon>Linderina</taxon>
    </lineage>
</organism>
<sequence>MPVRKSAMSWHRGSAHWLVSRLAYIVQLPPHTTGSMHNHLTHLYVPAGRSDRQDDGVKAGGSGSMVASFLLRTASAGNPSISSQPLRVSPSLVPWSMYAIYTVSPLKLHFADTTRKKITTGW</sequence>
<evidence type="ECO:0000313" key="1">
    <source>
        <dbReference type="EMBL" id="ORX73856.1"/>
    </source>
</evidence>
<proteinExistence type="predicted"/>
<accession>A0A1Y1WKX7</accession>
<protein>
    <submittedName>
        <fullName evidence="1">Uncharacterized protein</fullName>
    </submittedName>
</protein>
<name>A0A1Y1WKX7_9FUNG</name>
<gene>
    <name evidence="1" type="ORF">DL89DRAFT_4962</name>
</gene>
<dbReference type="EMBL" id="MCFD01000001">
    <property type="protein sequence ID" value="ORX73856.1"/>
    <property type="molecule type" value="Genomic_DNA"/>
</dbReference>
<keyword evidence="2" id="KW-1185">Reference proteome</keyword>
<dbReference type="RefSeq" id="XP_040747067.1">
    <property type="nucleotide sequence ID" value="XM_040891734.1"/>
</dbReference>
<dbReference type="Proteomes" id="UP000193922">
    <property type="component" value="Unassembled WGS sequence"/>
</dbReference>
<dbReference type="AlphaFoldDB" id="A0A1Y1WKX7"/>